<gene>
    <name evidence="1" type="ORF">OOU_Y34scaffold01179g3</name>
</gene>
<reference evidence="1" key="1">
    <citation type="journal article" date="2012" name="PLoS Genet.">
        <title>Comparative analysis of the genomes of two field isolates of the rice blast fungus Magnaporthe oryzae.</title>
        <authorList>
            <person name="Xue M."/>
            <person name="Yang J."/>
            <person name="Li Z."/>
            <person name="Hu S."/>
            <person name="Yao N."/>
            <person name="Dean R.A."/>
            <person name="Zhao W."/>
            <person name="Shen M."/>
            <person name="Zhang H."/>
            <person name="Li C."/>
            <person name="Liu L."/>
            <person name="Cao L."/>
            <person name="Xu X."/>
            <person name="Xing Y."/>
            <person name="Hsiang T."/>
            <person name="Zhang Z."/>
            <person name="Xu J.R."/>
            <person name="Peng Y.L."/>
        </authorList>
    </citation>
    <scope>NUCLEOTIDE SEQUENCE</scope>
    <source>
        <strain evidence="1">Y34</strain>
    </source>
</reference>
<evidence type="ECO:0000313" key="1">
    <source>
        <dbReference type="EMBL" id="ELQ32362.1"/>
    </source>
</evidence>
<organism evidence="1">
    <name type="scientific">Pyricularia oryzae (strain Y34)</name>
    <name type="common">Rice blast fungus</name>
    <name type="synonym">Magnaporthe oryzae</name>
    <dbReference type="NCBI Taxonomy" id="1143189"/>
    <lineage>
        <taxon>Eukaryota</taxon>
        <taxon>Fungi</taxon>
        <taxon>Dikarya</taxon>
        <taxon>Ascomycota</taxon>
        <taxon>Pezizomycotina</taxon>
        <taxon>Sordariomycetes</taxon>
        <taxon>Sordariomycetidae</taxon>
        <taxon>Magnaporthales</taxon>
        <taxon>Pyriculariaceae</taxon>
        <taxon>Pyricularia</taxon>
    </lineage>
</organism>
<dbReference type="AlphaFoldDB" id="A0AA97PF69"/>
<accession>A0AA97PF69</accession>
<dbReference type="EMBL" id="JH793932">
    <property type="protein sequence ID" value="ELQ32362.1"/>
    <property type="molecule type" value="Genomic_DNA"/>
</dbReference>
<proteinExistence type="predicted"/>
<protein>
    <submittedName>
        <fullName evidence="1">Uncharacterized protein</fullName>
    </submittedName>
</protein>
<dbReference type="Proteomes" id="UP000011086">
    <property type="component" value="Unassembled WGS sequence"/>
</dbReference>
<name>A0AA97PF69_PYRO3</name>
<sequence length="157" mass="17137">MASYTLLHEQQPYSPLDSRVVILSGDTGEFAARSIIAASCSRAFRFSMHWSQSIRTSSHCALNWKFPSPSGRKANKCMESVPDKSFIMGGAVYLTGVRRAEITIPRIEDVCPPIPGTYATVGIRDGPGAIRSSLSSSSIPERHATATFTVSSRRNRD</sequence>